<evidence type="ECO:0000313" key="9">
    <source>
        <dbReference type="EMBL" id="MBB6497656.1"/>
    </source>
</evidence>
<dbReference type="InterPro" id="IPR035906">
    <property type="entry name" value="MetI-like_sf"/>
</dbReference>
<feature type="transmembrane region" description="Helical" evidence="5">
    <location>
        <begin position="250"/>
        <end position="270"/>
    </location>
</feature>
<evidence type="ECO:0000313" key="10">
    <source>
        <dbReference type="Proteomes" id="UP000239462"/>
    </source>
</evidence>
<feature type="transmembrane region" description="Helical" evidence="5">
    <location>
        <begin position="349"/>
        <end position="371"/>
    </location>
</feature>
<evidence type="ECO:0000313" key="12">
    <source>
        <dbReference type="Proteomes" id="UP000590564"/>
    </source>
</evidence>
<feature type="transmembrane region" description="Helical" evidence="5">
    <location>
        <begin position="108"/>
        <end position="129"/>
    </location>
</feature>
<gene>
    <name evidence="7" type="primary">phnU</name>
    <name evidence="8" type="ORF">HNP94_001833</name>
    <name evidence="9" type="ORF">HNP96_001704</name>
    <name evidence="7" type="ORF">MMJJ_09770</name>
</gene>
<dbReference type="GO" id="GO:0005886">
    <property type="term" value="C:plasma membrane"/>
    <property type="evidence" value="ECO:0007669"/>
    <property type="project" value="UniProtKB-SubCell"/>
</dbReference>
<feature type="transmembrane region" description="Helical" evidence="5">
    <location>
        <begin position="149"/>
        <end position="176"/>
    </location>
</feature>
<dbReference type="CDD" id="cd06261">
    <property type="entry name" value="TM_PBP2"/>
    <property type="match status" value="2"/>
</dbReference>
<dbReference type="EMBL" id="JACHED010000004">
    <property type="protein sequence ID" value="MBB6497656.1"/>
    <property type="molecule type" value="Genomic_DNA"/>
</dbReference>
<evidence type="ECO:0000313" key="7">
    <source>
        <dbReference type="EMBL" id="AVB76385.1"/>
    </source>
</evidence>
<reference evidence="8 11" key="3">
    <citation type="submission" date="2020-07" db="EMBL/GenBank/DDBJ databases">
        <title>Genomic Encyclopedia of Type Strains, Phase IV (KMG-V): Genome sequencing to study the core and pangenomes of soil and plant-associated prokaryotes.</title>
        <authorList>
            <person name="Whitman W."/>
        </authorList>
    </citation>
    <scope>NUCLEOTIDE SEQUENCE [LARGE SCALE GENOMIC DNA]</scope>
    <source>
        <strain evidence="8 11">C13</strain>
        <strain evidence="9 12">D1</strain>
    </source>
</reference>
<proteinExistence type="inferred from homology"/>
<dbReference type="EMBL" id="JACDUO010000003">
    <property type="protein sequence ID" value="MBA2864805.1"/>
    <property type="molecule type" value="Genomic_DNA"/>
</dbReference>
<dbReference type="SUPFAM" id="SSF161098">
    <property type="entry name" value="MetI-like"/>
    <property type="match status" value="2"/>
</dbReference>
<dbReference type="Gene3D" id="1.10.3720.10">
    <property type="entry name" value="MetI-like"/>
    <property type="match status" value="2"/>
</dbReference>
<dbReference type="EMBL" id="CP026606">
    <property type="protein sequence ID" value="AVB76385.1"/>
    <property type="molecule type" value="Genomic_DNA"/>
</dbReference>
<evidence type="ECO:0000256" key="2">
    <source>
        <dbReference type="ARBA" id="ARBA00022692"/>
    </source>
</evidence>
<keyword evidence="4 5" id="KW-0472">Membrane</keyword>
<dbReference type="PROSITE" id="PS50928">
    <property type="entry name" value="ABC_TM1"/>
    <property type="match status" value="2"/>
</dbReference>
<comment type="similarity">
    <text evidence="5">Belongs to the binding-protein-dependent transport system permease family.</text>
</comment>
<organism evidence="7 10">
    <name type="scientific">Methanococcus maripaludis</name>
    <name type="common">Methanococcus deltae</name>
    <dbReference type="NCBI Taxonomy" id="39152"/>
    <lineage>
        <taxon>Archaea</taxon>
        <taxon>Methanobacteriati</taxon>
        <taxon>Methanobacteriota</taxon>
        <taxon>Methanomada group</taxon>
        <taxon>Methanococci</taxon>
        <taxon>Methanococcales</taxon>
        <taxon>Methanococcaceae</taxon>
        <taxon>Methanococcus</taxon>
    </lineage>
</organism>
<evidence type="ECO:0000259" key="6">
    <source>
        <dbReference type="PROSITE" id="PS50928"/>
    </source>
</evidence>
<reference evidence="10" key="1">
    <citation type="journal article" date="2018" name="Genome Announc.">
        <title>Complete Genome Sequence of the Methanococcus maripaludis Type Strain JJ (DSM 2067), a Model for Selenoprotein Synthesis in Archaea.</title>
        <authorList>
            <person name="Poehlein A."/>
            <person name="Heym D."/>
            <person name="Quitzke V."/>
            <person name="Fersch J."/>
            <person name="Daniel R."/>
            <person name="Rother M."/>
        </authorList>
    </citation>
    <scope>NUCLEOTIDE SEQUENCE [LARGE SCALE GENOMIC DNA]</scope>
    <source>
        <strain evidence="10">DSM 2067</strain>
    </source>
</reference>
<dbReference type="PANTHER" id="PTHR43496:SF1">
    <property type="entry name" value="POLYGALACTURONAN_RHAMNOGALACTURONAN TRANSPORT SYSTEM PERMEASE PROTEIN YTEP"/>
    <property type="match status" value="1"/>
</dbReference>
<protein>
    <submittedName>
        <fullName evidence="7">2-aminoethylphosphonate transport system permease protein PhnU</fullName>
    </submittedName>
    <submittedName>
        <fullName evidence="8">Iron(III) transport system permease protein</fullName>
    </submittedName>
</protein>
<feature type="transmembrane region" description="Helical" evidence="5">
    <location>
        <begin position="383"/>
        <end position="401"/>
    </location>
</feature>
<dbReference type="PANTHER" id="PTHR43496">
    <property type="entry name" value="PROTEIN LPLB"/>
    <property type="match status" value="1"/>
</dbReference>
<dbReference type="Pfam" id="PF00528">
    <property type="entry name" value="BPD_transp_1"/>
    <property type="match status" value="1"/>
</dbReference>
<feature type="transmembrane region" description="Helical" evidence="5">
    <location>
        <begin position="291"/>
        <end position="317"/>
    </location>
</feature>
<reference evidence="7" key="2">
    <citation type="submission" date="2018-02" db="EMBL/GenBank/DDBJ databases">
        <title>Complete genome sequence of the Methanococcus maripaludis type strain JJ (DSM 2067), a model for selenoprotein synthesis in Archaea.</title>
        <authorList>
            <person name="Poehlein A."/>
            <person name="Heym D."/>
            <person name="Quitzke V."/>
            <person name="Fersch J."/>
            <person name="Daniel R."/>
            <person name="Rother M."/>
        </authorList>
    </citation>
    <scope>NUCLEOTIDE SEQUENCE [LARGE SCALE GENOMIC DNA]</scope>
    <source>
        <strain evidence="7">DSM 2067</strain>
    </source>
</reference>
<evidence type="ECO:0000256" key="4">
    <source>
        <dbReference type="ARBA" id="ARBA00023136"/>
    </source>
</evidence>
<feature type="transmembrane region" description="Helical" evidence="5">
    <location>
        <begin position="471"/>
        <end position="494"/>
    </location>
</feature>
<sequence length="545" mass="60923">MKEVFNKETLTKIYPKILENGFYILANVFLLIFIMYPVFTVFLQSFYGSNGFTLDAYSKFISDSYYFGILKNSIVVACFSTIISIFLGFIFSIIIFKTDFKFKNFFKIAVFLPIITPGFISSLAYVFLFGRHGAVTYGLLGLEPNIYGWKSVVIMQSIDYTTTAFFIISAVLLGISGEFEDAARNLGSNEFQVFKKVTLPLLIPGILSAGLLIFMQSMADFGTPIIVGGNFNTLATASYFEIIGRYNTQMASTLSVILLFPSMALFYLYSKYHKGYELKKSKLTKYSLSNIQKIILGFPAIFFSILAYLLFFAVFVASFTKSFGHNYALTLDYFFEAISAGQLAIKNTLFYALSSSILVAFLGVAYSYIIYRGKFFGRKLMDLVITLPFAIPGTFMGLGYLLAFNNYPLLLTGTSSIIILNCMVRKLPFSFKTGNSVLSQIEESVEEASLNLGASRLKTFYKVVLPLLEPAIIFSMIYTFIATIKSLGSIIFLMTANTKVLSAMVFESTINRQLGVGACYSMFMVILSIIGILGILRLKGDKKWI</sequence>
<comment type="subcellular location">
    <subcellularLocation>
        <location evidence="5">Cell membrane</location>
        <topology evidence="5">Multi-pass membrane protein</topology>
    </subcellularLocation>
    <subcellularLocation>
        <location evidence="1">Membrane</location>
        <topology evidence="1">Multi-pass membrane protein</topology>
    </subcellularLocation>
</comment>
<evidence type="ECO:0000256" key="1">
    <source>
        <dbReference type="ARBA" id="ARBA00004141"/>
    </source>
</evidence>
<feature type="domain" description="ABC transmembrane type-1" evidence="6">
    <location>
        <begin position="345"/>
        <end position="537"/>
    </location>
</feature>
<evidence type="ECO:0000256" key="3">
    <source>
        <dbReference type="ARBA" id="ARBA00022989"/>
    </source>
</evidence>
<accession>A0A2L1CAK4</accession>
<feature type="transmembrane region" description="Helical" evidence="5">
    <location>
        <begin position="74"/>
        <end position="96"/>
    </location>
</feature>
<keyword evidence="5" id="KW-0813">Transport</keyword>
<dbReference type="Proteomes" id="UP000590564">
    <property type="component" value="Unassembled WGS sequence"/>
</dbReference>
<feature type="domain" description="ABC transmembrane type-1" evidence="6">
    <location>
        <begin position="70"/>
        <end position="269"/>
    </location>
</feature>
<dbReference type="InterPro" id="IPR000515">
    <property type="entry name" value="MetI-like"/>
</dbReference>
<dbReference type="GO" id="GO:0055085">
    <property type="term" value="P:transmembrane transport"/>
    <property type="evidence" value="ECO:0007669"/>
    <property type="project" value="InterPro"/>
</dbReference>
<feature type="transmembrane region" description="Helical" evidence="5">
    <location>
        <begin position="21"/>
        <end position="47"/>
    </location>
</feature>
<evidence type="ECO:0000256" key="5">
    <source>
        <dbReference type="RuleBase" id="RU363032"/>
    </source>
</evidence>
<keyword evidence="3 5" id="KW-1133">Transmembrane helix</keyword>
<dbReference type="AlphaFoldDB" id="A0A2L1CAK4"/>
<name>A0A2L1CAK4_METMI</name>
<evidence type="ECO:0000313" key="11">
    <source>
        <dbReference type="Proteomes" id="UP000567099"/>
    </source>
</evidence>
<dbReference type="Proteomes" id="UP000239462">
    <property type="component" value="Chromosome"/>
</dbReference>
<dbReference type="KEGG" id="mmad:MMJJ_09770"/>
<feature type="transmembrane region" description="Helical" evidence="5">
    <location>
        <begin position="197"/>
        <end position="215"/>
    </location>
</feature>
<keyword evidence="2 5" id="KW-0812">Transmembrane</keyword>
<feature type="transmembrane region" description="Helical" evidence="5">
    <location>
        <begin position="514"/>
        <end position="536"/>
    </location>
</feature>
<dbReference type="RefSeq" id="WP_104837920.1">
    <property type="nucleotide sequence ID" value="NZ_CP026606.1"/>
</dbReference>
<dbReference type="Proteomes" id="UP000567099">
    <property type="component" value="Unassembled WGS sequence"/>
</dbReference>
<dbReference type="GeneID" id="36102063"/>
<evidence type="ECO:0000313" key="8">
    <source>
        <dbReference type="EMBL" id="MBA2864805.1"/>
    </source>
</evidence>